<dbReference type="InterPro" id="IPR017892">
    <property type="entry name" value="Pkinase_C"/>
</dbReference>
<keyword evidence="7 10" id="KW-0067">ATP-binding</keyword>
<dbReference type="Gene3D" id="1.10.510.10">
    <property type="entry name" value="Transferase(Phosphotransferase) domain 1"/>
    <property type="match status" value="1"/>
</dbReference>
<dbReference type="CDD" id="cd05600">
    <property type="entry name" value="STKc_Sid2p_like"/>
    <property type="match status" value="1"/>
</dbReference>
<feature type="domain" description="AGC-kinase C-terminal" evidence="13">
    <location>
        <begin position="559"/>
        <end position="638"/>
    </location>
</feature>
<keyword evidence="6 14" id="KW-0418">Kinase</keyword>
<feature type="compositionally biased region" description="Polar residues" evidence="11">
    <location>
        <begin position="25"/>
        <end position="44"/>
    </location>
</feature>
<evidence type="ECO:0000256" key="11">
    <source>
        <dbReference type="SAM" id="MobiDB-lite"/>
    </source>
</evidence>
<evidence type="ECO:0000256" key="7">
    <source>
        <dbReference type="ARBA" id="ARBA00022840"/>
    </source>
</evidence>
<keyword evidence="5 10" id="KW-0547">Nucleotide-binding</keyword>
<dbReference type="AlphaFoldDB" id="A0AAD5WLS6"/>
<dbReference type="SUPFAM" id="SSF56112">
    <property type="entry name" value="Protein kinase-like (PK-like)"/>
    <property type="match status" value="1"/>
</dbReference>
<evidence type="ECO:0000256" key="6">
    <source>
        <dbReference type="ARBA" id="ARBA00022777"/>
    </source>
</evidence>
<dbReference type="PANTHER" id="PTHR24356">
    <property type="entry name" value="SERINE/THREONINE-PROTEIN KINASE"/>
    <property type="match status" value="1"/>
</dbReference>
<dbReference type="FunFam" id="1.10.510.10:FF:000141">
    <property type="entry name" value="Non-specific serine/threonine protein kinase"/>
    <property type="match status" value="1"/>
</dbReference>
<dbReference type="InterPro" id="IPR011009">
    <property type="entry name" value="Kinase-like_dom_sf"/>
</dbReference>
<dbReference type="EMBL" id="JAKWBI020000985">
    <property type="protein sequence ID" value="KAJ2891796.1"/>
    <property type="molecule type" value="Genomic_DNA"/>
</dbReference>
<dbReference type="SMART" id="SM00220">
    <property type="entry name" value="S_TKc"/>
    <property type="match status" value="1"/>
</dbReference>
<dbReference type="PROSITE" id="PS51285">
    <property type="entry name" value="AGC_KINASE_CTER"/>
    <property type="match status" value="1"/>
</dbReference>
<evidence type="ECO:0000259" key="13">
    <source>
        <dbReference type="PROSITE" id="PS51285"/>
    </source>
</evidence>
<keyword evidence="2" id="KW-0723">Serine/threonine-protein kinase</keyword>
<dbReference type="FunFam" id="1.10.510.10:FF:000319">
    <property type="entry name" value="Non-specific serine/threonine protein kinase"/>
    <property type="match status" value="1"/>
</dbReference>
<gene>
    <name evidence="14" type="ORF">MKZ38_010720</name>
</gene>
<feature type="binding site" evidence="10">
    <location>
        <position position="284"/>
    </location>
    <ligand>
        <name>ATP</name>
        <dbReference type="ChEBI" id="CHEBI:30616"/>
    </ligand>
</feature>
<evidence type="ECO:0000256" key="9">
    <source>
        <dbReference type="ARBA" id="ARBA00048679"/>
    </source>
</evidence>
<dbReference type="GO" id="GO:0004674">
    <property type="term" value="F:protein serine/threonine kinase activity"/>
    <property type="evidence" value="ECO:0007669"/>
    <property type="project" value="UniProtKB-KW"/>
</dbReference>
<dbReference type="InterPro" id="IPR008271">
    <property type="entry name" value="Ser/Thr_kinase_AS"/>
</dbReference>
<dbReference type="CDD" id="cd21776">
    <property type="entry name" value="MobB_Sid2p-like"/>
    <property type="match status" value="1"/>
</dbReference>
<evidence type="ECO:0000256" key="1">
    <source>
        <dbReference type="ARBA" id="ARBA00012513"/>
    </source>
</evidence>
<sequence length="655" mass="74599">MASFMANLFPSSQGKDKVNRPGTPTKGNNDFTTPVSTPQGSPSKRTAPPGANELPVAFDNAMKLDLNTPLKLGRPQSVVTPLSPGKTNVLHAEESSGLEDSVVHKADASTGSALRKQGQENTPPASRPNVEPPPAFQLNHAALSRHELYQQKDRPTTPNKRFYTHRGLTDEEREILKKPNVKRLVNVTQLYFLDYYFDLLTYVGNRQARLNAFREEIPEPPETDQAAYDAMWKKYNGRERAGLRKRRVRLRHADFQILTQVGQGGYGQVFLAQKKDTREVCALKVMSKKLLFKLDEVRHVLTERDILTTAKSDWLVRLLYSFQDEKNIYLAMEYVPGGDFRTLLNNTGVLSNRHARFYIAEMFCSVDALHQLGYIHRDLKPENFLIDSTGHVKLTDFGLAAGMLAPAKIESMRVRLEKASETSVPFGKPMEQRTIAERREGYRTMRSKDVNYAKSIVGSPDYMAPEVLRGEEYDFTVDYWSLGCMLFEALTGFPPFAGSTPDETWRNLKHWREVLKRPVWEDPSYFLSNRTWNFITTCINSRAKRFSNIQDIYNHHYFAEVDWTALRTTKAPFVPELDSDTDAGYFDDFSNEADMAKYKEVHEKQVALETMADREEEMNNGLFVGFTFRHRKPAGEDGSSPRKPIPTDGTFGTML</sequence>
<dbReference type="GO" id="GO:0035556">
    <property type="term" value="P:intracellular signal transduction"/>
    <property type="evidence" value="ECO:0007669"/>
    <property type="project" value="TreeGrafter"/>
</dbReference>
<dbReference type="InterPro" id="IPR050236">
    <property type="entry name" value="Ser_Thr_kinase_AGC"/>
</dbReference>
<evidence type="ECO:0000256" key="3">
    <source>
        <dbReference type="ARBA" id="ARBA00022553"/>
    </source>
</evidence>
<comment type="catalytic activity">
    <reaction evidence="8">
        <text>L-threonyl-[protein] + ATP = O-phospho-L-threonyl-[protein] + ADP + H(+)</text>
        <dbReference type="Rhea" id="RHEA:46608"/>
        <dbReference type="Rhea" id="RHEA-COMP:11060"/>
        <dbReference type="Rhea" id="RHEA-COMP:11605"/>
        <dbReference type="ChEBI" id="CHEBI:15378"/>
        <dbReference type="ChEBI" id="CHEBI:30013"/>
        <dbReference type="ChEBI" id="CHEBI:30616"/>
        <dbReference type="ChEBI" id="CHEBI:61977"/>
        <dbReference type="ChEBI" id="CHEBI:456216"/>
        <dbReference type="EC" id="2.7.11.1"/>
    </reaction>
</comment>
<name>A0AAD5WLS6_9PEZI</name>
<feature type="domain" description="Protein kinase" evidence="12">
    <location>
        <begin position="255"/>
        <end position="558"/>
    </location>
</feature>
<dbReference type="Pfam" id="PF00069">
    <property type="entry name" value="Pkinase"/>
    <property type="match status" value="2"/>
</dbReference>
<evidence type="ECO:0000256" key="4">
    <source>
        <dbReference type="ARBA" id="ARBA00022679"/>
    </source>
</evidence>
<evidence type="ECO:0000256" key="2">
    <source>
        <dbReference type="ARBA" id="ARBA00022527"/>
    </source>
</evidence>
<dbReference type="InterPro" id="IPR017441">
    <property type="entry name" value="Protein_kinase_ATP_BS"/>
</dbReference>
<protein>
    <recommendedName>
        <fullName evidence="1">non-specific serine/threonine protein kinase</fullName>
        <ecNumber evidence="1">2.7.11.1</ecNumber>
    </recommendedName>
</protein>
<comment type="caution">
    <text evidence="14">The sequence shown here is derived from an EMBL/GenBank/DDBJ whole genome shotgun (WGS) entry which is preliminary data.</text>
</comment>
<dbReference type="EC" id="2.7.11.1" evidence="1"/>
<evidence type="ECO:0000256" key="8">
    <source>
        <dbReference type="ARBA" id="ARBA00047899"/>
    </source>
</evidence>
<dbReference type="PROSITE" id="PS00107">
    <property type="entry name" value="PROTEIN_KINASE_ATP"/>
    <property type="match status" value="1"/>
</dbReference>
<dbReference type="InterPro" id="IPR000961">
    <property type="entry name" value="AGC-kinase_C"/>
</dbReference>
<evidence type="ECO:0000256" key="5">
    <source>
        <dbReference type="ARBA" id="ARBA00022741"/>
    </source>
</evidence>
<feature type="region of interest" description="Disordered" evidence="11">
    <location>
        <begin position="1"/>
        <end position="135"/>
    </location>
</feature>
<dbReference type="PANTHER" id="PTHR24356:SF417">
    <property type="entry name" value="CELL CYCLE PROTEIN KINASE DBF2-RELATED"/>
    <property type="match status" value="1"/>
</dbReference>
<dbReference type="FunFam" id="3.30.200.20:FF:000109">
    <property type="entry name" value="Non-specific serine/threonine protein kinase"/>
    <property type="match status" value="1"/>
</dbReference>
<accession>A0AAD5WLS6</accession>
<dbReference type="SMART" id="SM00133">
    <property type="entry name" value="S_TK_X"/>
    <property type="match status" value="1"/>
</dbReference>
<evidence type="ECO:0000259" key="12">
    <source>
        <dbReference type="PROSITE" id="PS50011"/>
    </source>
</evidence>
<keyword evidence="3" id="KW-0597">Phosphoprotein</keyword>
<evidence type="ECO:0000313" key="15">
    <source>
        <dbReference type="Proteomes" id="UP001201980"/>
    </source>
</evidence>
<dbReference type="Pfam" id="PF00433">
    <property type="entry name" value="Pkinase_C"/>
    <property type="match status" value="1"/>
</dbReference>
<dbReference type="PROSITE" id="PS50011">
    <property type="entry name" value="PROTEIN_KINASE_DOM"/>
    <property type="match status" value="1"/>
</dbReference>
<proteinExistence type="predicted"/>
<evidence type="ECO:0000313" key="14">
    <source>
        <dbReference type="EMBL" id="KAJ2891796.1"/>
    </source>
</evidence>
<keyword evidence="4" id="KW-0808">Transferase</keyword>
<keyword evidence="15" id="KW-1185">Reference proteome</keyword>
<evidence type="ECO:0000256" key="10">
    <source>
        <dbReference type="PROSITE-ProRule" id="PRU10141"/>
    </source>
</evidence>
<dbReference type="InterPro" id="IPR000719">
    <property type="entry name" value="Prot_kinase_dom"/>
</dbReference>
<dbReference type="Proteomes" id="UP001201980">
    <property type="component" value="Unassembled WGS sequence"/>
</dbReference>
<dbReference type="Gene3D" id="3.30.200.20">
    <property type="entry name" value="Phosphorylase Kinase, domain 1"/>
    <property type="match status" value="1"/>
</dbReference>
<dbReference type="PROSITE" id="PS00108">
    <property type="entry name" value="PROTEIN_KINASE_ST"/>
    <property type="match status" value="1"/>
</dbReference>
<feature type="region of interest" description="Disordered" evidence="11">
    <location>
        <begin position="632"/>
        <end position="655"/>
    </location>
</feature>
<reference evidence="14" key="1">
    <citation type="submission" date="2022-07" db="EMBL/GenBank/DDBJ databases">
        <title>Draft genome sequence of Zalerion maritima ATCC 34329, a (micro)plastics degrading marine fungus.</title>
        <authorList>
            <person name="Paco A."/>
            <person name="Goncalves M.F.M."/>
            <person name="Rocha-Santos T.A.P."/>
            <person name="Alves A."/>
        </authorList>
    </citation>
    <scope>NUCLEOTIDE SEQUENCE</scope>
    <source>
        <strain evidence="14">ATCC 34329</strain>
    </source>
</reference>
<organism evidence="14 15">
    <name type="scientific">Zalerion maritima</name>
    <dbReference type="NCBI Taxonomy" id="339359"/>
    <lineage>
        <taxon>Eukaryota</taxon>
        <taxon>Fungi</taxon>
        <taxon>Dikarya</taxon>
        <taxon>Ascomycota</taxon>
        <taxon>Pezizomycotina</taxon>
        <taxon>Sordariomycetes</taxon>
        <taxon>Lulworthiomycetidae</taxon>
        <taxon>Lulworthiales</taxon>
        <taxon>Lulworthiaceae</taxon>
        <taxon>Zalerion</taxon>
    </lineage>
</organism>
<comment type="catalytic activity">
    <reaction evidence="9">
        <text>L-seryl-[protein] + ATP = O-phospho-L-seryl-[protein] + ADP + H(+)</text>
        <dbReference type="Rhea" id="RHEA:17989"/>
        <dbReference type="Rhea" id="RHEA-COMP:9863"/>
        <dbReference type="Rhea" id="RHEA-COMP:11604"/>
        <dbReference type="ChEBI" id="CHEBI:15378"/>
        <dbReference type="ChEBI" id="CHEBI:29999"/>
        <dbReference type="ChEBI" id="CHEBI:30616"/>
        <dbReference type="ChEBI" id="CHEBI:83421"/>
        <dbReference type="ChEBI" id="CHEBI:456216"/>
        <dbReference type="EC" id="2.7.11.1"/>
    </reaction>
</comment>
<dbReference type="GO" id="GO:0005816">
    <property type="term" value="C:spindle pole body"/>
    <property type="evidence" value="ECO:0007669"/>
    <property type="project" value="TreeGrafter"/>
</dbReference>
<dbReference type="GO" id="GO:0005524">
    <property type="term" value="F:ATP binding"/>
    <property type="evidence" value="ECO:0007669"/>
    <property type="project" value="UniProtKB-UniRule"/>
</dbReference>